<proteinExistence type="predicted"/>
<dbReference type="Proteomes" id="UP001526426">
    <property type="component" value="Unassembled WGS sequence"/>
</dbReference>
<accession>A0ABT3L9S7</accession>
<feature type="coiled-coil region" evidence="1">
    <location>
        <begin position="324"/>
        <end position="351"/>
    </location>
</feature>
<keyword evidence="1" id="KW-0175">Coiled coil</keyword>
<gene>
    <name evidence="3" type="ORF">K4A83_18525</name>
</gene>
<sequence length="474" mass="54009">MPRSLTLHPHHKPQVLDSLTRNGFLTQGSLAGHVNLALSTVNNFINSRPVYLANFEIICDALGLQATDLIHPSPTETTETQKNPPFTFYSYDEAWVGREQTVKQLTHALRNAKRLLLILGLTGIGKTALAERLVVECFSEFEQFQRVNLEGLPSADFATVALQWLQGWGVTLKPEDHQPERLIQHLLQYLQNHRVLLLLDSLETLLTSDEDGGQFTDGYWATFFQGFLALTPTPSRLIITSQELPEPLVQQRYQAVWESLLLGGLTAAEQRDLWVATGLDFDQKTPEFNILQRLGQVYQGHPLVLRVIVGEIWESFRGNVLAYWQEVEEKIQEVETALAAAEQDARQAIGAEDQWKLHKLTRKVRLEVNKQRLQVVFNRLAQQVPDAYWLLCAAAVYRIPVQVEGWLMQLVNLVQAVEKKACSSERQEQALGELAQRFLLEESVNHNNKRMLGQHPLIRSLALEHYQQLIRQLL</sequence>
<dbReference type="PRINTS" id="PR00364">
    <property type="entry name" value="DISEASERSIST"/>
</dbReference>
<organism evidence="3 4">
    <name type="scientific">Spirulina subsalsa FACHB-351</name>
    <dbReference type="NCBI Taxonomy" id="234711"/>
    <lineage>
        <taxon>Bacteria</taxon>
        <taxon>Bacillati</taxon>
        <taxon>Cyanobacteriota</taxon>
        <taxon>Cyanophyceae</taxon>
        <taxon>Spirulinales</taxon>
        <taxon>Spirulinaceae</taxon>
        <taxon>Spirulina</taxon>
    </lineage>
</organism>
<dbReference type="PANTHER" id="PTHR47691:SF3">
    <property type="entry name" value="HTH-TYPE TRANSCRIPTIONAL REGULATOR RV0890C-RELATED"/>
    <property type="match status" value="1"/>
</dbReference>
<dbReference type="RefSeq" id="WP_265266155.1">
    <property type="nucleotide sequence ID" value="NZ_JAIHOM010000120.1"/>
</dbReference>
<dbReference type="InterPro" id="IPR027417">
    <property type="entry name" value="P-loop_NTPase"/>
</dbReference>
<dbReference type="PANTHER" id="PTHR47691">
    <property type="entry name" value="REGULATOR-RELATED"/>
    <property type="match status" value="1"/>
</dbReference>
<dbReference type="EMBL" id="JAIHOM010000120">
    <property type="protein sequence ID" value="MCW6038253.1"/>
    <property type="molecule type" value="Genomic_DNA"/>
</dbReference>
<dbReference type="SMART" id="SM00382">
    <property type="entry name" value="AAA"/>
    <property type="match status" value="1"/>
</dbReference>
<name>A0ABT3L9S7_9CYAN</name>
<keyword evidence="4" id="KW-1185">Reference proteome</keyword>
<evidence type="ECO:0000313" key="4">
    <source>
        <dbReference type="Proteomes" id="UP001526426"/>
    </source>
</evidence>
<evidence type="ECO:0000313" key="3">
    <source>
        <dbReference type="EMBL" id="MCW6038253.1"/>
    </source>
</evidence>
<comment type="caution">
    <text evidence="3">The sequence shown here is derived from an EMBL/GenBank/DDBJ whole genome shotgun (WGS) entry which is preliminary data.</text>
</comment>
<feature type="domain" description="AAA+ ATPase" evidence="2">
    <location>
        <begin position="112"/>
        <end position="261"/>
    </location>
</feature>
<dbReference type="InterPro" id="IPR003593">
    <property type="entry name" value="AAA+_ATPase"/>
</dbReference>
<reference evidence="3 4" key="1">
    <citation type="submission" date="2021-08" db="EMBL/GenBank/DDBJ databases">
        <title>Draft genome sequence of Spirulina subsalsa with high tolerance to salinity and hype-accumulation of phycocyanin.</title>
        <authorList>
            <person name="Pei H."/>
            <person name="Jiang L."/>
        </authorList>
    </citation>
    <scope>NUCLEOTIDE SEQUENCE [LARGE SCALE GENOMIC DNA]</scope>
    <source>
        <strain evidence="3 4">FACHB-351</strain>
    </source>
</reference>
<evidence type="ECO:0000259" key="2">
    <source>
        <dbReference type="SMART" id="SM00382"/>
    </source>
</evidence>
<dbReference type="Gene3D" id="3.40.50.300">
    <property type="entry name" value="P-loop containing nucleotide triphosphate hydrolases"/>
    <property type="match status" value="1"/>
</dbReference>
<protein>
    <recommendedName>
        <fullName evidence="2">AAA+ ATPase domain-containing protein</fullName>
    </recommendedName>
</protein>
<evidence type="ECO:0000256" key="1">
    <source>
        <dbReference type="SAM" id="Coils"/>
    </source>
</evidence>
<dbReference type="SUPFAM" id="SSF52540">
    <property type="entry name" value="P-loop containing nucleoside triphosphate hydrolases"/>
    <property type="match status" value="1"/>
</dbReference>